<dbReference type="PANTHER" id="PTHR37984:SF5">
    <property type="entry name" value="PROTEIN NYNRIN-LIKE"/>
    <property type="match status" value="1"/>
</dbReference>
<dbReference type="AlphaFoldDB" id="A0A8K0KC73"/>
<dbReference type="PANTHER" id="PTHR37984">
    <property type="entry name" value="PROTEIN CBG26694"/>
    <property type="match status" value="1"/>
</dbReference>
<name>A0A8K0KC73_LADFU</name>
<reference evidence="1" key="2">
    <citation type="submission" date="2017-10" db="EMBL/GenBank/DDBJ databases">
        <title>Ladona fulva Genome sequencing and assembly.</title>
        <authorList>
            <person name="Murali S."/>
            <person name="Richards S."/>
            <person name="Bandaranaike D."/>
            <person name="Bellair M."/>
            <person name="Blankenburg K."/>
            <person name="Chao H."/>
            <person name="Dinh H."/>
            <person name="Doddapaneni H."/>
            <person name="Dugan-Rocha S."/>
            <person name="Elkadiri S."/>
            <person name="Gnanaolivu R."/>
            <person name="Hernandez B."/>
            <person name="Skinner E."/>
            <person name="Javaid M."/>
            <person name="Lee S."/>
            <person name="Li M."/>
            <person name="Ming W."/>
            <person name="Munidasa M."/>
            <person name="Muniz J."/>
            <person name="Nguyen L."/>
            <person name="Hughes D."/>
            <person name="Osuji N."/>
            <person name="Pu L.-L."/>
            <person name="Puazo M."/>
            <person name="Qu C."/>
            <person name="Quiroz J."/>
            <person name="Raj R."/>
            <person name="Weissenberger G."/>
            <person name="Xin Y."/>
            <person name="Zou X."/>
            <person name="Han Y."/>
            <person name="Worley K."/>
            <person name="Muzny D."/>
            <person name="Gibbs R."/>
        </authorList>
    </citation>
    <scope>NUCLEOTIDE SEQUENCE</scope>
    <source>
        <strain evidence="1">Sampled in the wild</strain>
    </source>
</reference>
<evidence type="ECO:0000313" key="1">
    <source>
        <dbReference type="EMBL" id="KAG8232479.1"/>
    </source>
</evidence>
<dbReference type="Proteomes" id="UP000792457">
    <property type="component" value="Unassembled WGS sequence"/>
</dbReference>
<dbReference type="InterPro" id="IPR050951">
    <property type="entry name" value="Retrovirus_Pol_polyprotein"/>
</dbReference>
<proteinExistence type="predicted"/>
<protein>
    <submittedName>
        <fullName evidence="1">Uncharacterized protein</fullName>
    </submittedName>
</protein>
<keyword evidence="2" id="KW-1185">Reference proteome</keyword>
<reference evidence="1" key="1">
    <citation type="submission" date="2013-04" db="EMBL/GenBank/DDBJ databases">
        <authorList>
            <person name="Qu J."/>
            <person name="Murali S.C."/>
            <person name="Bandaranaike D."/>
            <person name="Bellair M."/>
            <person name="Blankenburg K."/>
            <person name="Chao H."/>
            <person name="Dinh H."/>
            <person name="Doddapaneni H."/>
            <person name="Downs B."/>
            <person name="Dugan-Rocha S."/>
            <person name="Elkadiri S."/>
            <person name="Gnanaolivu R.D."/>
            <person name="Hernandez B."/>
            <person name="Javaid M."/>
            <person name="Jayaseelan J.C."/>
            <person name="Lee S."/>
            <person name="Li M."/>
            <person name="Ming W."/>
            <person name="Munidasa M."/>
            <person name="Muniz J."/>
            <person name="Nguyen L."/>
            <person name="Ongeri F."/>
            <person name="Osuji N."/>
            <person name="Pu L.-L."/>
            <person name="Puazo M."/>
            <person name="Qu C."/>
            <person name="Quiroz J."/>
            <person name="Raj R."/>
            <person name="Weissenberger G."/>
            <person name="Xin Y."/>
            <person name="Zou X."/>
            <person name="Han Y."/>
            <person name="Richards S."/>
            <person name="Worley K."/>
            <person name="Muzny D."/>
            <person name="Gibbs R."/>
        </authorList>
    </citation>
    <scope>NUCLEOTIDE SEQUENCE</scope>
    <source>
        <strain evidence="1">Sampled in the wild</strain>
    </source>
</reference>
<organism evidence="1 2">
    <name type="scientific">Ladona fulva</name>
    <name type="common">Scarce chaser dragonfly</name>
    <name type="synonym">Libellula fulva</name>
    <dbReference type="NCBI Taxonomy" id="123851"/>
    <lineage>
        <taxon>Eukaryota</taxon>
        <taxon>Metazoa</taxon>
        <taxon>Ecdysozoa</taxon>
        <taxon>Arthropoda</taxon>
        <taxon>Hexapoda</taxon>
        <taxon>Insecta</taxon>
        <taxon>Pterygota</taxon>
        <taxon>Palaeoptera</taxon>
        <taxon>Odonata</taxon>
        <taxon>Epiprocta</taxon>
        <taxon>Anisoptera</taxon>
        <taxon>Libelluloidea</taxon>
        <taxon>Libellulidae</taxon>
        <taxon>Ladona</taxon>
    </lineage>
</organism>
<evidence type="ECO:0000313" key="2">
    <source>
        <dbReference type="Proteomes" id="UP000792457"/>
    </source>
</evidence>
<comment type="caution">
    <text evidence="1">The sequence shown here is derived from an EMBL/GenBank/DDBJ whole genome shotgun (WGS) entry which is preliminary data.</text>
</comment>
<dbReference type="EMBL" id="KZ308621">
    <property type="protein sequence ID" value="KAG8232479.1"/>
    <property type="molecule type" value="Genomic_DNA"/>
</dbReference>
<sequence length="179" mass="20482">MDHKLLLVLFAVDKPVPDRTFAQLKYWTLTLMGYSHNFHFMQTTKHANADACQFNKAWTKMKFSVGKVAVATQQDKASSMVLHAMKSSWPDLIKKELDPFHKHKSELAVENGFIPKDLQSAVLTALNEEHPDTTKMKNLARTRGWQEIKETFQKCLHFQGQRVEAAPAPVHSWELPAKP</sequence>
<gene>
    <name evidence="1" type="ORF">J437_LFUL012711</name>
</gene>
<accession>A0A8K0KC73</accession>